<evidence type="ECO:0000313" key="7">
    <source>
        <dbReference type="EMBL" id="APV35334.1"/>
    </source>
</evidence>
<dbReference type="Proteomes" id="UP001256400">
    <property type="component" value="Chromosome"/>
</dbReference>
<evidence type="ECO:0000313" key="9">
    <source>
        <dbReference type="Proteomes" id="UP000185674"/>
    </source>
</evidence>
<feature type="transmembrane region" description="Helical" evidence="6">
    <location>
        <begin position="31"/>
        <end position="54"/>
    </location>
</feature>
<feature type="transmembrane region" description="Helical" evidence="6">
    <location>
        <begin position="97"/>
        <end position="119"/>
    </location>
</feature>
<dbReference type="GeneID" id="67511278"/>
<dbReference type="PANTHER" id="PTHR33931:SF2">
    <property type="entry name" value="HOLIN-LIKE PROTEIN CIDA"/>
    <property type="match status" value="1"/>
</dbReference>
<dbReference type="KEGG" id="asol:BEN76_04635"/>
<dbReference type="EMBL" id="CP016896">
    <property type="protein sequence ID" value="APV35334.1"/>
    <property type="molecule type" value="Genomic_DNA"/>
</dbReference>
<evidence type="ECO:0000313" key="8">
    <source>
        <dbReference type="EMBL" id="WND04835.1"/>
    </source>
</evidence>
<keyword evidence="4 6" id="KW-1133">Transmembrane helix</keyword>
<evidence type="ECO:0000256" key="5">
    <source>
        <dbReference type="ARBA" id="ARBA00023136"/>
    </source>
</evidence>
<evidence type="ECO:0000256" key="2">
    <source>
        <dbReference type="ARBA" id="ARBA00022475"/>
    </source>
</evidence>
<feature type="transmembrane region" description="Helical" evidence="6">
    <location>
        <begin position="7"/>
        <end position="25"/>
    </location>
</feature>
<name>A0A1P8EGM0_9GAMM</name>
<dbReference type="eggNOG" id="COG1380">
    <property type="taxonomic scope" value="Bacteria"/>
</dbReference>
<dbReference type="GO" id="GO:0005886">
    <property type="term" value="C:plasma membrane"/>
    <property type="evidence" value="ECO:0007669"/>
    <property type="project" value="UniProtKB-SubCell"/>
</dbReference>
<dbReference type="Pfam" id="PF03788">
    <property type="entry name" value="LrgA"/>
    <property type="match status" value="1"/>
</dbReference>
<dbReference type="STRING" id="487316.BEN76_04635"/>
<evidence type="ECO:0000256" key="6">
    <source>
        <dbReference type="SAM" id="Phobius"/>
    </source>
</evidence>
<dbReference type="PANTHER" id="PTHR33931">
    <property type="entry name" value="HOLIN-LIKE PROTEIN CIDA-RELATED"/>
    <property type="match status" value="1"/>
</dbReference>
<sequence>MNSRYSVLAKISLQIGLLIMLWWIGSLIQKLFQLPISAGVIGLFLVLLGLLSGTFKLNWIKSGSDFILSELVLFFVPCVVGLMNYKVLFLSEGLQLITAVVLGTVCVMLATVYTVHLCFKLEQWLQHTFRFGKGNSKSESLS</sequence>
<reference evidence="8" key="2">
    <citation type="submission" date="2023-09" db="EMBL/GenBank/DDBJ databases">
        <title>Acinetobacter soli.</title>
        <authorList>
            <person name="Kim B."/>
            <person name="Kim D."/>
            <person name="Park D."/>
        </authorList>
    </citation>
    <scope>NUCLEOTIDE SEQUENCE</scope>
    <source>
        <strain evidence="8">2023.05</strain>
    </source>
</reference>
<keyword evidence="3 6" id="KW-0812">Transmembrane</keyword>
<evidence type="ECO:0000256" key="1">
    <source>
        <dbReference type="ARBA" id="ARBA00004651"/>
    </source>
</evidence>
<dbReference type="EMBL" id="CP134206">
    <property type="protein sequence ID" value="WND04835.1"/>
    <property type="molecule type" value="Genomic_DNA"/>
</dbReference>
<proteinExistence type="predicted"/>
<evidence type="ECO:0000256" key="4">
    <source>
        <dbReference type="ARBA" id="ARBA00022989"/>
    </source>
</evidence>
<reference evidence="7 9" key="1">
    <citation type="submission" date="2016-08" db="EMBL/GenBank/DDBJ databases">
        <title>Complete genome sequence of Acinetobacter baylyi strain GFJ2.</title>
        <authorList>
            <person name="Tabata M."/>
            <person name="Kuboki S."/>
            <person name="Gibu N."/>
            <person name="Kinouchi Y."/>
            <person name="Vangnai A."/>
            <person name="Kasai D."/>
            <person name="Fukuda M."/>
        </authorList>
    </citation>
    <scope>NUCLEOTIDE SEQUENCE [LARGE SCALE GENOMIC DNA]</scope>
    <source>
        <strain evidence="7 9">GFJ2</strain>
    </source>
</reference>
<dbReference type="Proteomes" id="UP000185674">
    <property type="component" value="Chromosome"/>
</dbReference>
<dbReference type="InterPro" id="IPR005538">
    <property type="entry name" value="LrgA/CidA"/>
</dbReference>
<gene>
    <name evidence="7" type="ORF">BEN76_04635</name>
    <name evidence="8" type="ORF">RHP80_11545</name>
</gene>
<keyword evidence="5 6" id="KW-0472">Membrane</keyword>
<protein>
    <submittedName>
        <fullName evidence="7">CidA/LrgA family protein</fullName>
    </submittedName>
</protein>
<organism evidence="7 9">
    <name type="scientific">Acinetobacter soli</name>
    <dbReference type="NCBI Taxonomy" id="487316"/>
    <lineage>
        <taxon>Bacteria</taxon>
        <taxon>Pseudomonadati</taxon>
        <taxon>Pseudomonadota</taxon>
        <taxon>Gammaproteobacteria</taxon>
        <taxon>Moraxellales</taxon>
        <taxon>Moraxellaceae</taxon>
        <taxon>Acinetobacter</taxon>
    </lineage>
</organism>
<dbReference type="RefSeq" id="WP_004937870.1">
    <property type="nucleotide sequence ID" value="NZ_BBNM01000018.1"/>
</dbReference>
<feature type="transmembrane region" description="Helical" evidence="6">
    <location>
        <begin position="66"/>
        <end position="85"/>
    </location>
</feature>
<evidence type="ECO:0000256" key="3">
    <source>
        <dbReference type="ARBA" id="ARBA00022692"/>
    </source>
</evidence>
<comment type="subcellular location">
    <subcellularLocation>
        <location evidence="1">Cell membrane</location>
        <topology evidence="1">Multi-pass membrane protein</topology>
    </subcellularLocation>
</comment>
<dbReference type="AlphaFoldDB" id="A0A1P8EGM0"/>
<accession>A0A1P8EGM0</accession>
<keyword evidence="2" id="KW-1003">Cell membrane</keyword>